<protein>
    <submittedName>
        <fullName evidence="1">Uncharacterized protein</fullName>
    </submittedName>
</protein>
<name>A0A314UB69_PRUYE</name>
<evidence type="ECO:0000313" key="1">
    <source>
        <dbReference type="EMBL" id="PQM34705.1"/>
    </source>
</evidence>
<keyword evidence="2" id="KW-1185">Reference proteome</keyword>
<organism evidence="1 2">
    <name type="scientific">Prunus yedoensis var. nudiflora</name>
    <dbReference type="NCBI Taxonomy" id="2094558"/>
    <lineage>
        <taxon>Eukaryota</taxon>
        <taxon>Viridiplantae</taxon>
        <taxon>Streptophyta</taxon>
        <taxon>Embryophyta</taxon>
        <taxon>Tracheophyta</taxon>
        <taxon>Spermatophyta</taxon>
        <taxon>Magnoliopsida</taxon>
        <taxon>eudicotyledons</taxon>
        <taxon>Gunneridae</taxon>
        <taxon>Pentapetalae</taxon>
        <taxon>rosids</taxon>
        <taxon>fabids</taxon>
        <taxon>Rosales</taxon>
        <taxon>Rosaceae</taxon>
        <taxon>Amygdaloideae</taxon>
        <taxon>Amygdaleae</taxon>
        <taxon>Prunus</taxon>
    </lineage>
</organism>
<dbReference type="EMBL" id="PJQY01003767">
    <property type="protein sequence ID" value="PQM34705.1"/>
    <property type="molecule type" value="Genomic_DNA"/>
</dbReference>
<proteinExistence type="predicted"/>
<sequence length="125" mass="13692">MTSSENIRSVCRFLRQLRCSSGAVINGVSDELLSVQNAMQFGEKRMVETTQHLLLEADSPVLAAVALRLLAPPLDQVLGNYLQAMNFAASSSSTRNTTPLAPRPSAEITLRRWKSKLGATTPSFW</sequence>
<reference evidence="1 2" key="1">
    <citation type="submission" date="2018-02" db="EMBL/GenBank/DDBJ databases">
        <title>Draft genome of wild Prunus yedoensis var. nudiflora.</title>
        <authorList>
            <person name="Baek S."/>
            <person name="Kim J.-H."/>
            <person name="Choi K."/>
            <person name="Kim G.-B."/>
            <person name="Cho A."/>
            <person name="Jang H."/>
            <person name="Shin C.-H."/>
            <person name="Yu H.-J."/>
            <person name="Mun J.-H."/>
        </authorList>
    </citation>
    <scope>NUCLEOTIDE SEQUENCE [LARGE SCALE GENOMIC DNA]</scope>
    <source>
        <strain evidence="2">cv. Jeju island</strain>
        <tissue evidence="1">Leaf</tissue>
    </source>
</reference>
<dbReference type="Proteomes" id="UP000250321">
    <property type="component" value="Unassembled WGS sequence"/>
</dbReference>
<accession>A0A314UB69</accession>
<comment type="caution">
    <text evidence="1">The sequence shown here is derived from an EMBL/GenBank/DDBJ whole genome shotgun (WGS) entry which is preliminary data.</text>
</comment>
<dbReference type="AlphaFoldDB" id="A0A314UB69"/>
<gene>
    <name evidence="1" type="ORF">Pyn_20207</name>
</gene>
<evidence type="ECO:0000313" key="2">
    <source>
        <dbReference type="Proteomes" id="UP000250321"/>
    </source>
</evidence>